<dbReference type="EMBL" id="JBBNAE010000006">
    <property type="protein sequence ID" value="KAK9115653.1"/>
    <property type="molecule type" value="Genomic_DNA"/>
</dbReference>
<evidence type="ECO:0000313" key="2">
    <source>
        <dbReference type="Proteomes" id="UP001417504"/>
    </source>
</evidence>
<gene>
    <name evidence="1" type="ORF">Sjap_014600</name>
</gene>
<protein>
    <submittedName>
        <fullName evidence="1">Uncharacterized protein</fullName>
    </submittedName>
</protein>
<reference evidence="1 2" key="1">
    <citation type="submission" date="2024-01" db="EMBL/GenBank/DDBJ databases">
        <title>Genome assemblies of Stephania.</title>
        <authorList>
            <person name="Yang L."/>
        </authorList>
    </citation>
    <scope>NUCLEOTIDE SEQUENCE [LARGE SCALE GENOMIC DNA]</scope>
    <source>
        <strain evidence="1">QJT</strain>
        <tissue evidence="1">Leaf</tissue>
    </source>
</reference>
<dbReference type="AlphaFoldDB" id="A0AAP0IIK8"/>
<keyword evidence="2" id="KW-1185">Reference proteome</keyword>
<organism evidence="1 2">
    <name type="scientific">Stephania japonica</name>
    <dbReference type="NCBI Taxonomy" id="461633"/>
    <lineage>
        <taxon>Eukaryota</taxon>
        <taxon>Viridiplantae</taxon>
        <taxon>Streptophyta</taxon>
        <taxon>Embryophyta</taxon>
        <taxon>Tracheophyta</taxon>
        <taxon>Spermatophyta</taxon>
        <taxon>Magnoliopsida</taxon>
        <taxon>Ranunculales</taxon>
        <taxon>Menispermaceae</taxon>
        <taxon>Menispermoideae</taxon>
        <taxon>Cissampelideae</taxon>
        <taxon>Stephania</taxon>
    </lineage>
</organism>
<evidence type="ECO:0000313" key="1">
    <source>
        <dbReference type="EMBL" id="KAK9115653.1"/>
    </source>
</evidence>
<proteinExistence type="predicted"/>
<name>A0AAP0IIK8_9MAGN</name>
<dbReference type="Proteomes" id="UP001417504">
    <property type="component" value="Unassembled WGS sequence"/>
</dbReference>
<comment type="caution">
    <text evidence="1">The sequence shown here is derived from an EMBL/GenBank/DDBJ whole genome shotgun (WGS) entry which is preliminary data.</text>
</comment>
<sequence>MASNSSFTGSFRFHMRVFVTIMNMRPRRKIIPDPIPMAIPAITALFLLTLLDDLGVKRT</sequence>
<accession>A0AAP0IIK8</accession>